<dbReference type="SUPFAM" id="SSF81606">
    <property type="entry name" value="PP2C-like"/>
    <property type="match status" value="1"/>
</dbReference>
<protein>
    <submittedName>
        <fullName evidence="7">Phosphatase 2C-like domain-containing protein</fullName>
    </submittedName>
</protein>
<dbReference type="InterPro" id="IPR015655">
    <property type="entry name" value="PP2C"/>
</dbReference>
<evidence type="ECO:0000256" key="5">
    <source>
        <dbReference type="SAM" id="MobiDB-lite"/>
    </source>
</evidence>
<feature type="domain" description="PPM-type phosphatase" evidence="6">
    <location>
        <begin position="109"/>
        <end position="437"/>
    </location>
</feature>
<comment type="similarity">
    <text evidence="4">Belongs to the PP2C family.</text>
</comment>
<sequence>MTLLARAAASLTRSACASASRTPFAAAHVRRSYVTPATAAINMARLGKYVLVGAVAAGAGFAYDTLAKPLDPNETNILGERISSLSPAAQFVHRVISNHAHVWSVPSANLEMHSTYVASNDPVEDRHAISVTDQGQVLVSVFDGHAGWQCSELLSQVFHNYVSRRLLVDGKCKQALVAAFDEFDTDLMSLAPQVQAMGPHVKPDTAQAMLMPAMAGAVLVSTVIDGNKLLVAHAGDCRAVIGRRQSPEANKYAAVALTRDHDADNPAEVARMRAEHPGEEATVVMRKRVLGGLQPFRSMGDARYKWAHDVQEWVGKVFEGSQYPYKHMPRNFKTPPYVTAHPEAVEYVLDENDRFMVLATDGLWERATNDQVIDMVGEYLARQEKGHWAHQDKNAAAHVVRNAFGARDTELVASLLKIPAPLSRRYRDDITVVVVFFDRKDGGGDKVKEVSKTVKLPERAEPMKSKITPTPTGLEMRPGEGIVPSAKL</sequence>
<dbReference type="PROSITE" id="PS51746">
    <property type="entry name" value="PPM_2"/>
    <property type="match status" value="1"/>
</dbReference>
<dbReference type="AlphaFoldDB" id="A0A1Y2HI66"/>
<evidence type="ECO:0000256" key="3">
    <source>
        <dbReference type="ARBA" id="ARBA00022912"/>
    </source>
</evidence>
<dbReference type="OrthoDB" id="420076at2759"/>
<comment type="caution">
    <text evidence="7">The sequence shown here is derived from an EMBL/GenBank/DDBJ whole genome shotgun (WGS) entry which is preliminary data.</text>
</comment>
<evidence type="ECO:0000256" key="4">
    <source>
        <dbReference type="RuleBase" id="RU003465"/>
    </source>
</evidence>
<evidence type="ECO:0000313" key="8">
    <source>
        <dbReference type="Proteomes" id="UP000193411"/>
    </source>
</evidence>
<dbReference type="InterPro" id="IPR001932">
    <property type="entry name" value="PPM-type_phosphatase-like_dom"/>
</dbReference>
<dbReference type="Pfam" id="PF00481">
    <property type="entry name" value="PP2C"/>
    <property type="match status" value="1"/>
</dbReference>
<keyword evidence="2 4" id="KW-0378">Hydrolase</keyword>
<dbReference type="PANTHER" id="PTHR13832">
    <property type="entry name" value="PROTEIN PHOSPHATASE 2C"/>
    <property type="match status" value="1"/>
</dbReference>
<dbReference type="GO" id="GO:0004741">
    <property type="term" value="F:[pyruvate dehydrogenase (acetyl-transferring)]-phosphatase activity"/>
    <property type="evidence" value="ECO:0007669"/>
    <property type="project" value="TreeGrafter"/>
</dbReference>
<evidence type="ECO:0000256" key="1">
    <source>
        <dbReference type="ARBA" id="ARBA00022723"/>
    </source>
</evidence>
<keyword evidence="1" id="KW-0479">Metal-binding</keyword>
<keyword evidence="8" id="KW-1185">Reference proteome</keyword>
<dbReference type="GO" id="GO:0005739">
    <property type="term" value="C:mitochondrion"/>
    <property type="evidence" value="ECO:0007669"/>
    <property type="project" value="TreeGrafter"/>
</dbReference>
<feature type="region of interest" description="Disordered" evidence="5">
    <location>
        <begin position="458"/>
        <end position="488"/>
    </location>
</feature>
<evidence type="ECO:0000313" key="7">
    <source>
        <dbReference type="EMBL" id="ORZ34255.1"/>
    </source>
</evidence>
<proteinExistence type="inferred from homology"/>
<gene>
    <name evidence="7" type="ORF">BCR44DRAFT_1436872</name>
</gene>
<dbReference type="SMART" id="SM00332">
    <property type="entry name" value="PP2Cc"/>
    <property type="match status" value="1"/>
</dbReference>
<evidence type="ECO:0000256" key="2">
    <source>
        <dbReference type="ARBA" id="ARBA00022801"/>
    </source>
</evidence>
<name>A0A1Y2HI66_9FUNG</name>
<dbReference type="InterPro" id="IPR000222">
    <property type="entry name" value="PP2C_BS"/>
</dbReference>
<dbReference type="Gene3D" id="3.60.40.10">
    <property type="entry name" value="PPM-type phosphatase domain"/>
    <property type="match status" value="1"/>
</dbReference>
<evidence type="ECO:0000259" key="6">
    <source>
        <dbReference type="PROSITE" id="PS51746"/>
    </source>
</evidence>
<dbReference type="PROSITE" id="PS01032">
    <property type="entry name" value="PPM_1"/>
    <property type="match status" value="1"/>
</dbReference>
<reference evidence="7 8" key="1">
    <citation type="submission" date="2016-07" db="EMBL/GenBank/DDBJ databases">
        <title>Pervasive Adenine N6-methylation of Active Genes in Fungi.</title>
        <authorList>
            <consortium name="DOE Joint Genome Institute"/>
            <person name="Mondo S.J."/>
            <person name="Dannebaum R.O."/>
            <person name="Kuo R.C."/>
            <person name="Labutti K."/>
            <person name="Haridas S."/>
            <person name="Kuo A."/>
            <person name="Salamov A."/>
            <person name="Ahrendt S.R."/>
            <person name="Lipzen A."/>
            <person name="Sullivan W."/>
            <person name="Andreopoulos W.B."/>
            <person name="Clum A."/>
            <person name="Lindquist E."/>
            <person name="Daum C."/>
            <person name="Ramamoorthy G.K."/>
            <person name="Gryganskyi A."/>
            <person name="Culley D."/>
            <person name="Magnuson J.K."/>
            <person name="James T.Y."/>
            <person name="O'Malley M.A."/>
            <person name="Stajich J.E."/>
            <person name="Spatafora J.W."/>
            <person name="Visel A."/>
            <person name="Grigoriev I.V."/>
        </authorList>
    </citation>
    <scope>NUCLEOTIDE SEQUENCE [LARGE SCALE GENOMIC DNA]</scope>
    <source>
        <strain evidence="7 8">PL171</strain>
    </source>
</reference>
<dbReference type="GO" id="GO:0046872">
    <property type="term" value="F:metal ion binding"/>
    <property type="evidence" value="ECO:0007669"/>
    <property type="project" value="UniProtKB-KW"/>
</dbReference>
<dbReference type="PANTHER" id="PTHR13832:SF792">
    <property type="entry name" value="GM14286P"/>
    <property type="match status" value="1"/>
</dbReference>
<accession>A0A1Y2HI66</accession>
<dbReference type="EMBL" id="MCFL01000030">
    <property type="protein sequence ID" value="ORZ34255.1"/>
    <property type="molecule type" value="Genomic_DNA"/>
</dbReference>
<keyword evidence="3 4" id="KW-0904">Protein phosphatase</keyword>
<dbReference type="Proteomes" id="UP000193411">
    <property type="component" value="Unassembled WGS sequence"/>
</dbReference>
<dbReference type="STRING" id="765915.A0A1Y2HI66"/>
<dbReference type="CDD" id="cd00143">
    <property type="entry name" value="PP2Cc"/>
    <property type="match status" value="1"/>
</dbReference>
<organism evidence="7 8">
    <name type="scientific">Catenaria anguillulae PL171</name>
    <dbReference type="NCBI Taxonomy" id="765915"/>
    <lineage>
        <taxon>Eukaryota</taxon>
        <taxon>Fungi</taxon>
        <taxon>Fungi incertae sedis</taxon>
        <taxon>Blastocladiomycota</taxon>
        <taxon>Blastocladiomycetes</taxon>
        <taxon>Blastocladiales</taxon>
        <taxon>Catenariaceae</taxon>
        <taxon>Catenaria</taxon>
    </lineage>
</organism>
<dbReference type="InterPro" id="IPR036457">
    <property type="entry name" value="PPM-type-like_dom_sf"/>
</dbReference>